<dbReference type="AlphaFoldDB" id="A0A061RZJ8"/>
<evidence type="ECO:0000313" key="1">
    <source>
        <dbReference type="EMBL" id="JAC76159.1"/>
    </source>
</evidence>
<protein>
    <submittedName>
        <fullName evidence="1">Uncharacterized protein</fullName>
    </submittedName>
</protein>
<organism evidence="1">
    <name type="scientific">Tetraselmis sp. GSL018</name>
    <dbReference type="NCBI Taxonomy" id="582737"/>
    <lineage>
        <taxon>Eukaryota</taxon>
        <taxon>Viridiplantae</taxon>
        <taxon>Chlorophyta</taxon>
        <taxon>core chlorophytes</taxon>
        <taxon>Chlorodendrophyceae</taxon>
        <taxon>Chlorodendrales</taxon>
        <taxon>Chlorodendraceae</taxon>
        <taxon>Tetraselmis</taxon>
    </lineage>
</organism>
<gene>
    <name evidence="1" type="ORF">TSPGSL018_20965</name>
</gene>
<accession>A0A061RZJ8</accession>
<sequence length="45" mass="4887">MVFGVSFGEILVCVGFGAALLVELEEKAHHAGFPSFHKQKIDLLT</sequence>
<proteinExistence type="predicted"/>
<reference evidence="1" key="1">
    <citation type="submission" date="2014-05" db="EMBL/GenBank/DDBJ databases">
        <title>The transcriptome of the halophilic microalga Tetraselmis sp. GSL018 isolated from the Great Salt Lake, Utah.</title>
        <authorList>
            <person name="Jinkerson R.E."/>
            <person name="D'Adamo S."/>
            <person name="Posewitz M.C."/>
        </authorList>
    </citation>
    <scope>NUCLEOTIDE SEQUENCE</scope>
    <source>
        <strain evidence="1">GSL018</strain>
    </source>
</reference>
<dbReference type="EMBL" id="GBEZ01009426">
    <property type="protein sequence ID" value="JAC76159.1"/>
    <property type="molecule type" value="Transcribed_RNA"/>
</dbReference>
<name>A0A061RZJ8_9CHLO</name>